<reference evidence="6 7" key="1">
    <citation type="submission" date="2019-02" db="EMBL/GenBank/DDBJ databases">
        <title>Paenibacillus sp. nov., isolated from surface-sterilized tissue of Thalictrum simplex L.</title>
        <authorList>
            <person name="Tuo L."/>
        </authorList>
    </citation>
    <scope>NUCLEOTIDE SEQUENCE [LARGE SCALE GENOMIC DNA]</scope>
    <source>
        <strain evidence="6 7">N2SHLJ1</strain>
    </source>
</reference>
<keyword evidence="3" id="KW-0418">Kinase</keyword>
<dbReference type="Gene3D" id="3.30.565.30">
    <property type="entry name" value="Sporulation initiation phosphotransferase B (SpoOB), C-terminal domain"/>
    <property type="match status" value="1"/>
</dbReference>
<keyword evidence="4" id="KW-0812">Transmembrane</keyword>
<feature type="domain" description="SpoOB alpha-helical" evidence="5">
    <location>
        <begin position="80"/>
        <end position="132"/>
    </location>
</feature>
<keyword evidence="2" id="KW-0808">Transferase</keyword>
<keyword evidence="7" id="KW-1185">Reference proteome</keyword>
<dbReference type="Pfam" id="PF14689">
    <property type="entry name" value="SPOB_a"/>
    <property type="match status" value="1"/>
</dbReference>
<organism evidence="6 7">
    <name type="scientific">Paenibacillus thalictri</name>
    <dbReference type="NCBI Taxonomy" id="2527873"/>
    <lineage>
        <taxon>Bacteria</taxon>
        <taxon>Bacillati</taxon>
        <taxon>Bacillota</taxon>
        <taxon>Bacilli</taxon>
        <taxon>Bacillales</taxon>
        <taxon>Paenibacillaceae</taxon>
        <taxon>Paenibacillus</taxon>
    </lineage>
</organism>
<evidence type="ECO:0000256" key="2">
    <source>
        <dbReference type="ARBA" id="ARBA00022679"/>
    </source>
</evidence>
<dbReference type="Proteomes" id="UP000293142">
    <property type="component" value="Unassembled WGS sequence"/>
</dbReference>
<feature type="transmembrane region" description="Helical" evidence="4">
    <location>
        <begin position="16"/>
        <end position="34"/>
    </location>
</feature>
<accession>A0A4Q9DZP4</accession>
<proteinExistence type="predicted"/>
<keyword evidence="4" id="KW-1133">Transmembrane helix</keyword>
<evidence type="ECO:0000313" key="6">
    <source>
        <dbReference type="EMBL" id="TBL81620.1"/>
    </source>
</evidence>
<dbReference type="Gene3D" id="1.10.287.130">
    <property type="match status" value="1"/>
</dbReference>
<protein>
    <recommendedName>
        <fullName evidence="5">SpoOB alpha-helical domain-containing protein</fullName>
    </recommendedName>
</protein>
<keyword evidence="1" id="KW-0597">Phosphoprotein</keyword>
<evidence type="ECO:0000259" key="5">
    <source>
        <dbReference type="Pfam" id="PF14689"/>
    </source>
</evidence>
<evidence type="ECO:0000256" key="4">
    <source>
        <dbReference type="SAM" id="Phobius"/>
    </source>
</evidence>
<evidence type="ECO:0000256" key="1">
    <source>
        <dbReference type="ARBA" id="ARBA00022553"/>
    </source>
</evidence>
<dbReference type="InterPro" id="IPR037100">
    <property type="entry name" value="Spo0B_C_sf"/>
</dbReference>
<dbReference type="AlphaFoldDB" id="A0A4Q9DZP4"/>
<dbReference type="SUPFAM" id="SSF55890">
    <property type="entry name" value="Sporulation response regulatory protein Spo0B"/>
    <property type="match status" value="1"/>
</dbReference>
<evidence type="ECO:0000313" key="7">
    <source>
        <dbReference type="Proteomes" id="UP000293142"/>
    </source>
</evidence>
<dbReference type="InterPro" id="IPR039506">
    <property type="entry name" value="SPOB_a"/>
</dbReference>
<keyword evidence="4" id="KW-0472">Membrane</keyword>
<comment type="caution">
    <text evidence="6">The sequence shown here is derived from an EMBL/GenBank/DDBJ whole genome shotgun (WGS) entry which is preliminary data.</text>
</comment>
<sequence>MMRKWGEKRMNQNNGLQLFRAASFMGLLLILVVYPLAWPLRLVVCLLLLVIAVFEIKAVRAGEQREWWALLENERRESENRMIRTLNHHRHDWMNDIQVLFGYIKLKKYEPLQDYVEKIKFNIGQESGISKLGVSRLVAYLLSFRTLTNEVRLEVEMGQEIRLSELPLDKQEAAEAIIELLEAFRLHAKPSSEDAGLISLELAVEEDHLLIDCVYQGGYNEPELKRVLHDTVLNDSGKLQIITAEFSEEEAAVSVGVPFIHN</sequence>
<dbReference type="GO" id="GO:0000155">
    <property type="term" value="F:phosphorelay sensor kinase activity"/>
    <property type="evidence" value="ECO:0007669"/>
    <property type="project" value="InterPro"/>
</dbReference>
<name>A0A4Q9DZP4_9BACL</name>
<dbReference type="EMBL" id="SIRE01000002">
    <property type="protein sequence ID" value="TBL81620.1"/>
    <property type="molecule type" value="Genomic_DNA"/>
</dbReference>
<evidence type="ECO:0000256" key="3">
    <source>
        <dbReference type="ARBA" id="ARBA00022777"/>
    </source>
</evidence>
<dbReference type="InterPro" id="IPR016120">
    <property type="entry name" value="Sig_transdc_His_kin_SpoOB"/>
</dbReference>
<gene>
    <name evidence="6" type="ORF">EYB31_01040</name>
</gene>